<accession>A0ABM7WI65</accession>
<keyword evidence="2" id="KW-1185">Reference proteome</keyword>
<evidence type="ECO:0000313" key="1">
    <source>
        <dbReference type="EMBL" id="BDE95965.1"/>
    </source>
</evidence>
<proteinExistence type="predicted"/>
<dbReference type="SUPFAM" id="SSF160148">
    <property type="entry name" value="CPE0013-like"/>
    <property type="match status" value="1"/>
</dbReference>
<dbReference type="PANTHER" id="PTHR39450">
    <property type="entry name" value="MOLYBDOPTERIN OXIDOREDUCTASE, 4FE-4S CLUSTER-BINDING SUBUNIT"/>
    <property type="match status" value="1"/>
</dbReference>
<gene>
    <name evidence="1" type="ORF">CE91St30_12980</name>
</gene>
<dbReference type="Gene3D" id="3.10.530.10">
    <property type="entry name" value="CPE0013-like"/>
    <property type="match status" value="1"/>
</dbReference>
<reference evidence="1 2" key="1">
    <citation type="submission" date="2022-01" db="EMBL/GenBank/DDBJ databases">
        <title>Novel bile acid biosynthetic pathways are enriched in the microbiome of centenarians.</title>
        <authorList>
            <person name="Sato Y."/>
            <person name="Atarashi K."/>
            <person name="Plichta R.D."/>
            <person name="Arai Y."/>
            <person name="Sasajima S."/>
            <person name="Kearney M.S."/>
            <person name="Suda W."/>
            <person name="Takeshita K."/>
            <person name="Sasaki T."/>
            <person name="Okamoto S."/>
            <person name="Skelly N.A."/>
            <person name="Okamura Y."/>
            <person name="Vlamakis H."/>
            <person name="Li Y."/>
            <person name="Tanoue T."/>
            <person name="Takei H."/>
            <person name="Nittono H."/>
            <person name="Narushima S."/>
            <person name="Irie J."/>
            <person name="Itoh H."/>
            <person name="Moriya K."/>
            <person name="Sugiura Y."/>
            <person name="Suematsu M."/>
            <person name="Moritoki N."/>
            <person name="Shibata S."/>
            <person name="Littman R.D."/>
            <person name="Fischbach A.M."/>
            <person name="Uwamino Y."/>
            <person name="Inoue T."/>
            <person name="Honda A."/>
            <person name="Hattori M."/>
            <person name="Murai T."/>
            <person name="Xavier J.R."/>
            <person name="Hirose N."/>
            <person name="Honda K."/>
        </authorList>
    </citation>
    <scope>NUCLEOTIDE SEQUENCE [LARGE SCALE GENOMIC DNA]</scope>
    <source>
        <strain evidence="1 2">CE91-St30</strain>
    </source>
</reference>
<protein>
    <submittedName>
        <fullName evidence="1">Molybdopterin oxidoreductase</fullName>
    </submittedName>
</protein>
<dbReference type="PANTHER" id="PTHR39450:SF1">
    <property type="entry name" value="DUF1667 DOMAIN-CONTAINING PROTEIN"/>
    <property type="match status" value="1"/>
</dbReference>
<sequence length="123" mass="13006">MQYATEVKTYTCICCPLGCQLEVSFDEGGAISEVTGYTCARGKEYAAEEAVRPVRMVTAIACAEGSLEPLSVKTERPVPKDSIPDVLAAIRDLRLEAPIRAGEVLVEDACGTGVAIVATKSIP</sequence>
<dbReference type="EMBL" id="AP025564">
    <property type="protein sequence ID" value="BDE95965.1"/>
    <property type="molecule type" value="Genomic_DNA"/>
</dbReference>
<evidence type="ECO:0000313" key="2">
    <source>
        <dbReference type="Proteomes" id="UP001320544"/>
    </source>
</evidence>
<dbReference type="Pfam" id="PF07892">
    <property type="entry name" value="DUF1667"/>
    <property type="match status" value="1"/>
</dbReference>
<organism evidence="1 2">
    <name type="scientific">Raoultibacter timonensis</name>
    <dbReference type="NCBI Taxonomy" id="1907662"/>
    <lineage>
        <taxon>Bacteria</taxon>
        <taxon>Bacillati</taxon>
        <taxon>Actinomycetota</taxon>
        <taxon>Coriobacteriia</taxon>
        <taxon>Eggerthellales</taxon>
        <taxon>Eggerthellaceae</taxon>
        <taxon>Raoultibacter</taxon>
    </lineage>
</organism>
<dbReference type="RefSeq" id="WP_102380465.1">
    <property type="nucleotide sequence ID" value="NZ_AP025564.1"/>
</dbReference>
<dbReference type="InterPro" id="IPR036593">
    <property type="entry name" value="CPE0013-like_sf"/>
</dbReference>
<name>A0ABM7WI65_9ACTN</name>
<dbReference type="InterPro" id="IPR012460">
    <property type="entry name" value="DUF1667"/>
</dbReference>
<dbReference type="Proteomes" id="UP001320544">
    <property type="component" value="Chromosome"/>
</dbReference>